<dbReference type="InterPro" id="IPR023213">
    <property type="entry name" value="CAT-like_dom_sf"/>
</dbReference>
<dbReference type="EMBL" id="BJMM01000002">
    <property type="protein sequence ID" value="GEB47738.1"/>
    <property type="molecule type" value="Genomic_DNA"/>
</dbReference>
<dbReference type="Pfam" id="PF00668">
    <property type="entry name" value="Condensation"/>
    <property type="match status" value="1"/>
</dbReference>
<gene>
    <name evidence="6" type="ORF">SCA03_02890</name>
</gene>
<dbReference type="InterPro" id="IPR006162">
    <property type="entry name" value="Ppantetheine_attach_site"/>
</dbReference>
<name>A0A4Y3QTL4_STRCI</name>
<keyword evidence="3" id="KW-0597">Phosphoprotein</keyword>
<evidence type="ECO:0000256" key="1">
    <source>
        <dbReference type="ARBA" id="ARBA00001957"/>
    </source>
</evidence>
<dbReference type="PANTHER" id="PTHR45527">
    <property type="entry name" value="NONRIBOSOMAL PEPTIDE SYNTHETASE"/>
    <property type="match status" value="1"/>
</dbReference>
<feature type="domain" description="Carrier" evidence="5">
    <location>
        <begin position="934"/>
        <end position="1009"/>
    </location>
</feature>
<proteinExistence type="predicted"/>
<dbReference type="Gene3D" id="3.30.300.30">
    <property type="match status" value="1"/>
</dbReference>
<comment type="caution">
    <text evidence="6">The sequence shown here is derived from an EMBL/GenBank/DDBJ whole genome shotgun (WGS) entry which is preliminary data.</text>
</comment>
<dbReference type="PANTHER" id="PTHR45527:SF1">
    <property type="entry name" value="FATTY ACID SYNTHASE"/>
    <property type="match status" value="1"/>
</dbReference>
<feature type="region of interest" description="Disordered" evidence="4">
    <location>
        <begin position="167"/>
        <end position="196"/>
    </location>
</feature>
<dbReference type="GO" id="GO:0009366">
    <property type="term" value="C:enterobactin synthetase complex"/>
    <property type="evidence" value="ECO:0007669"/>
    <property type="project" value="TreeGrafter"/>
</dbReference>
<keyword evidence="7" id="KW-1185">Reference proteome</keyword>
<dbReference type="GO" id="GO:0043041">
    <property type="term" value="P:amino acid activation for nonribosomal peptide biosynthetic process"/>
    <property type="evidence" value="ECO:0007669"/>
    <property type="project" value="TreeGrafter"/>
</dbReference>
<evidence type="ECO:0000256" key="4">
    <source>
        <dbReference type="SAM" id="MobiDB-lite"/>
    </source>
</evidence>
<sequence>MGSSESDIHVLPASRAQEAIWYEQEARRTGSNCGHFSVTLQGSVPESAVREACRVVVRRHPALRTLFSPGNDGRLLRTVRPADDVFHCTTEELPAPAGKEIAATREWVRSRYGTCSWPLRTEPPARFHILRHGPGRTTLAVVVHHIGFDGRSKFLFAREFSAALTALRAGEPPEETPLEEPAETGEESPGTGERVRRRWAELASVEAGTRLLPGAAPAGSVPGGERPGDEGPVLTSPRFDVPEGPALRRLARAGGTSLFSALMACTAAQLTAYGNPCPALSVTVDSSTPDNRHLIGMQVNVVPVALPVRPDDTFHDLLKTARGALEQVDLVRRLPFQDLVRAGRAQGAEETWGRIGLSYPRVPGDLPGIPGLAPQWDFFAPNFAATFDVTLQVRATAEECFGRVDYVDGLLDAGSAELIGAHFQRVARAFTDRPDTPVSRLDLRADATRRAARTRWESPASARPARATGARASDAEEAPARATGTRAEEVAGAEAEVPDAVVRLAGALPADADATAAAVATAVHEELARAGVPLRALVGCGVRDPADPRLYATLCAVIRYGAVPVLPSGPSVPGGPEGTEGPDAAEYRVVFPAEGSEAGPRAVRCPGVAGSGGDDRPRRVLAQAVALAARQARAEAEAGRRPRVLALSPVSSRGFLQELLTAWYARGTLVVPPGDVPHDPEEILAALRDGAHPADLALVPPPLLQPLAARAVAGPAPAPPVTVVVPHGRPAVTDELHRWRRAGAVLRLQLTDPDADVVAVGALTEDGWLLTDRVDGRALHARSAHTDHPLPEGVPGTLWQGAPGTDGAGPLRAAGAEVTLRADGALLLHEGTGEEHVGALERALCSLESVGEACVLPGACEDGGALAVLVPAPGHRVDSADPGFRRMLHDALADQEVPGRIRVADRCPRTPEGRIDRERILREHQESRLMSQPQQLTPLQQAVARMWQETLESGELDLDTNFFLAGGHSLLATRVLTKVAEEFSIELTFRDLLENPTVGEFSAAVEQAMLDHLRAGGAGSR</sequence>
<dbReference type="InterPro" id="IPR036736">
    <property type="entry name" value="ACP-like_sf"/>
</dbReference>
<evidence type="ECO:0000256" key="3">
    <source>
        <dbReference type="ARBA" id="ARBA00022553"/>
    </source>
</evidence>
<keyword evidence="2" id="KW-0596">Phosphopantetheine</keyword>
<dbReference type="Gene3D" id="3.40.50.12780">
    <property type="entry name" value="N-terminal domain of ligase-like"/>
    <property type="match status" value="1"/>
</dbReference>
<dbReference type="PROSITE" id="PS50075">
    <property type="entry name" value="CARRIER"/>
    <property type="match status" value="1"/>
</dbReference>
<dbReference type="GO" id="GO:0009239">
    <property type="term" value="P:enterobactin biosynthetic process"/>
    <property type="evidence" value="ECO:0007669"/>
    <property type="project" value="TreeGrafter"/>
</dbReference>
<feature type="region of interest" description="Disordered" evidence="4">
    <location>
        <begin position="785"/>
        <end position="809"/>
    </location>
</feature>
<accession>A0A4Y3QTL4</accession>
<dbReference type="GO" id="GO:0008610">
    <property type="term" value="P:lipid biosynthetic process"/>
    <property type="evidence" value="ECO:0007669"/>
    <property type="project" value="UniProtKB-ARBA"/>
</dbReference>
<feature type="region of interest" description="Disordered" evidence="4">
    <location>
        <begin position="449"/>
        <end position="494"/>
    </location>
</feature>
<dbReference type="GO" id="GO:0031177">
    <property type="term" value="F:phosphopantetheine binding"/>
    <property type="evidence" value="ECO:0007669"/>
    <property type="project" value="TreeGrafter"/>
</dbReference>
<protein>
    <recommendedName>
        <fullName evidence="5">Carrier domain-containing protein</fullName>
    </recommendedName>
</protein>
<reference evidence="6 7" key="1">
    <citation type="submission" date="2019-06" db="EMBL/GenBank/DDBJ databases">
        <title>Whole genome shotgun sequence of Streptomyces cacaoi subsp. cacaoi NBRC 12748.</title>
        <authorList>
            <person name="Hosoyama A."/>
            <person name="Uohara A."/>
            <person name="Ohji S."/>
            <person name="Ichikawa N."/>
        </authorList>
    </citation>
    <scope>NUCLEOTIDE SEQUENCE [LARGE SCALE GENOMIC DNA]</scope>
    <source>
        <strain evidence="6 7">NBRC 12748</strain>
    </source>
</reference>
<dbReference type="InterPro" id="IPR042099">
    <property type="entry name" value="ANL_N_sf"/>
</dbReference>
<organism evidence="6 7">
    <name type="scientific">Streptomyces cacaoi</name>
    <dbReference type="NCBI Taxonomy" id="1898"/>
    <lineage>
        <taxon>Bacteria</taxon>
        <taxon>Bacillati</taxon>
        <taxon>Actinomycetota</taxon>
        <taxon>Actinomycetes</taxon>
        <taxon>Kitasatosporales</taxon>
        <taxon>Streptomycetaceae</taxon>
        <taxon>Streptomyces</taxon>
    </lineage>
</organism>
<feature type="compositionally biased region" description="Acidic residues" evidence="4">
    <location>
        <begin position="172"/>
        <end position="186"/>
    </location>
</feature>
<evidence type="ECO:0000256" key="2">
    <source>
        <dbReference type="ARBA" id="ARBA00022450"/>
    </source>
</evidence>
<dbReference type="OrthoDB" id="2472181at2"/>
<feature type="region of interest" description="Disordered" evidence="4">
    <location>
        <begin position="211"/>
        <end position="241"/>
    </location>
</feature>
<dbReference type="SUPFAM" id="SSF52777">
    <property type="entry name" value="CoA-dependent acyltransferases"/>
    <property type="match status" value="2"/>
</dbReference>
<dbReference type="InterPro" id="IPR045851">
    <property type="entry name" value="AMP-bd_C_sf"/>
</dbReference>
<dbReference type="Gene3D" id="3.30.559.30">
    <property type="entry name" value="Nonribosomal peptide synthetase, condensation domain"/>
    <property type="match status" value="1"/>
</dbReference>
<dbReference type="GO" id="GO:0005829">
    <property type="term" value="C:cytosol"/>
    <property type="evidence" value="ECO:0007669"/>
    <property type="project" value="TreeGrafter"/>
</dbReference>
<dbReference type="GO" id="GO:0047527">
    <property type="term" value="F:2,3-dihydroxybenzoate-serine ligase activity"/>
    <property type="evidence" value="ECO:0007669"/>
    <property type="project" value="TreeGrafter"/>
</dbReference>
<feature type="compositionally biased region" description="Low complexity" evidence="4">
    <location>
        <begin position="213"/>
        <end position="224"/>
    </location>
</feature>
<dbReference type="InterPro" id="IPR009081">
    <property type="entry name" value="PP-bd_ACP"/>
</dbReference>
<evidence type="ECO:0000313" key="6">
    <source>
        <dbReference type="EMBL" id="GEB47738.1"/>
    </source>
</evidence>
<dbReference type="SUPFAM" id="SSF56801">
    <property type="entry name" value="Acetyl-CoA synthetase-like"/>
    <property type="match status" value="1"/>
</dbReference>
<dbReference type="Gene3D" id="3.30.559.10">
    <property type="entry name" value="Chloramphenicol acetyltransferase-like domain"/>
    <property type="match status" value="1"/>
</dbReference>
<dbReference type="Pfam" id="PF00550">
    <property type="entry name" value="PP-binding"/>
    <property type="match status" value="1"/>
</dbReference>
<evidence type="ECO:0000259" key="5">
    <source>
        <dbReference type="PROSITE" id="PS50075"/>
    </source>
</evidence>
<dbReference type="Gene3D" id="1.10.1200.10">
    <property type="entry name" value="ACP-like"/>
    <property type="match status" value="1"/>
</dbReference>
<dbReference type="PROSITE" id="PS00012">
    <property type="entry name" value="PHOSPHOPANTETHEINE"/>
    <property type="match status" value="1"/>
</dbReference>
<dbReference type="SUPFAM" id="SSF47336">
    <property type="entry name" value="ACP-like"/>
    <property type="match status" value="1"/>
</dbReference>
<evidence type="ECO:0000313" key="7">
    <source>
        <dbReference type="Proteomes" id="UP000319210"/>
    </source>
</evidence>
<comment type="cofactor">
    <cofactor evidence="1">
        <name>pantetheine 4'-phosphate</name>
        <dbReference type="ChEBI" id="CHEBI:47942"/>
    </cofactor>
</comment>
<dbReference type="AlphaFoldDB" id="A0A4Y3QTL4"/>
<dbReference type="Proteomes" id="UP000319210">
    <property type="component" value="Unassembled WGS sequence"/>
</dbReference>
<dbReference type="InterPro" id="IPR001242">
    <property type="entry name" value="Condensation_dom"/>
</dbReference>